<dbReference type="GO" id="GO:0003677">
    <property type="term" value="F:DNA binding"/>
    <property type="evidence" value="ECO:0007669"/>
    <property type="project" value="UniProtKB-KW"/>
</dbReference>
<dbReference type="OrthoDB" id="9794834at2"/>
<dbReference type="STRING" id="1166337.SAMN05192580_2203"/>
<dbReference type="SMART" id="SM00530">
    <property type="entry name" value="HTH_XRE"/>
    <property type="match status" value="1"/>
</dbReference>
<evidence type="ECO:0000313" key="3">
    <source>
        <dbReference type="EMBL" id="SFR97760.1"/>
    </source>
</evidence>
<dbReference type="InterPro" id="IPR001387">
    <property type="entry name" value="Cro/C1-type_HTH"/>
</dbReference>
<dbReference type="SUPFAM" id="SSF47413">
    <property type="entry name" value="lambda repressor-like DNA-binding domains"/>
    <property type="match status" value="1"/>
</dbReference>
<name>A0A1I6L3D5_9SPHN</name>
<dbReference type="CDD" id="cd00093">
    <property type="entry name" value="HTH_XRE"/>
    <property type="match status" value="1"/>
</dbReference>
<dbReference type="EMBL" id="FOZG01000002">
    <property type="protein sequence ID" value="SFR97760.1"/>
    <property type="molecule type" value="Genomic_DNA"/>
</dbReference>
<dbReference type="NCBIfam" id="TIGR02607">
    <property type="entry name" value="antidote_HigA"/>
    <property type="match status" value="1"/>
</dbReference>
<sequence length="377" mass="42365">MSIAACLDDVPHPGEFVREEIEAREWSQRDLAYILGVPEQAVGLILSGKRGISPEMAKALGKAFDVSADYFANLQQAFEMSNARAPDPAVERRARLQSAYPIREMIKRGWLTDTNIGLLEQQVMRFFCRNDLDAVPHLAHAAKKADYRETSPVQLAWLFRVRQIAAEMPTVGYSASKLRAMVADLPRYMRDPEEIRHIPRLLSECGVRFVIVETLPKANIDGACFWLDNKSPVVGMTVRHDRIDNFWFVLRHELEHVLNGDGRGELDGGQVDVDLEASGSRDDLPPAEKRANDAAQDACVPADEMESFYIRKYPYIAEKDVVGFAGRVGRHPGIVVGQLQRRMNRYDWLARHKVKIRQFLIGASVVDGWGSVAPASL</sequence>
<dbReference type="Proteomes" id="UP000198824">
    <property type="component" value="Unassembled WGS sequence"/>
</dbReference>
<evidence type="ECO:0000313" key="4">
    <source>
        <dbReference type="Proteomes" id="UP000198824"/>
    </source>
</evidence>
<dbReference type="RefSeq" id="WP_093314516.1">
    <property type="nucleotide sequence ID" value="NZ_FOZG01000002.1"/>
</dbReference>
<accession>A0A1I6L3D5</accession>
<proteinExistence type="predicted"/>
<keyword evidence="1" id="KW-0238">DNA-binding</keyword>
<protein>
    <submittedName>
        <fullName evidence="3">Addiction module antidote protein, HigA family</fullName>
    </submittedName>
</protein>
<dbReference type="PROSITE" id="PS50943">
    <property type="entry name" value="HTH_CROC1"/>
    <property type="match status" value="1"/>
</dbReference>
<dbReference type="PANTHER" id="PTHR36924:SF1">
    <property type="entry name" value="ANTITOXIN HIGA-1"/>
    <property type="match status" value="1"/>
</dbReference>
<dbReference type="AlphaFoldDB" id="A0A1I6L3D5"/>
<evidence type="ECO:0000256" key="1">
    <source>
        <dbReference type="ARBA" id="ARBA00023125"/>
    </source>
</evidence>
<dbReference type="InterPro" id="IPR010982">
    <property type="entry name" value="Lambda_DNA-bd_dom_sf"/>
</dbReference>
<dbReference type="InterPro" id="IPR013430">
    <property type="entry name" value="Toxin_antidote_HigA"/>
</dbReference>
<dbReference type="Pfam" id="PF01381">
    <property type="entry name" value="HTH_3"/>
    <property type="match status" value="1"/>
</dbReference>
<gene>
    <name evidence="3" type="ORF">SAMN05192580_2203</name>
</gene>
<feature type="domain" description="HTH cro/C1-type" evidence="2">
    <location>
        <begin position="17"/>
        <end position="71"/>
    </location>
</feature>
<dbReference type="Gene3D" id="1.10.260.40">
    <property type="entry name" value="lambda repressor-like DNA-binding domains"/>
    <property type="match status" value="1"/>
</dbReference>
<organism evidence="3 4">
    <name type="scientific">Sphingomonas jatrophae</name>
    <dbReference type="NCBI Taxonomy" id="1166337"/>
    <lineage>
        <taxon>Bacteria</taxon>
        <taxon>Pseudomonadati</taxon>
        <taxon>Pseudomonadota</taxon>
        <taxon>Alphaproteobacteria</taxon>
        <taxon>Sphingomonadales</taxon>
        <taxon>Sphingomonadaceae</taxon>
        <taxon>Sphingomonas</taxon>
    </lineage>
</organism>
<evidence type="ECO:0000259" key="2">
    <source>
        <dbReference type="PROSITE" id="PS50943"/>
    </source>
</evidence>
<keyword evidence="4" id="KW-1185">Reference proteome</keyword>
<reference evidence="3 4" key="1">
    <citation type="submission" date="2016-10" db="EMBL/GenBank/DDBJ databases">
        <authorList>
            <person name="de Groot N.N."/>
        </authorList>
    </citation>
    <scope>NUCLEOTIDE SEQUENCE [LARGE SCALE GENOMIC DNA]</scope>
    <source>
        <strain evidence="3 4">S5-249</strain>
    </source>
</reference>
<dbReference type="PANTHER" id="PTHR36924">
    <property type="entry name" value="ANTITOXIN HIGA-1"/>
    <property type="match status" value="1"/>
</dbReference>